<sequence>MDRATLWDMTVTEVLIAPGQYADPYQGGITFEAQLAVRDVFDLGIRAFEEPTTHFAEGEPYWTAGKESRGSVGKHEF</sequence>
<reference evidence="1" key="1">
    <citation type="submission" date="2019-08" db="EMBL/GenBank/DDBJ databases">
        <title>Genome sequence of Clostridiales bacterium MT110.</title>
        <authorList>
            <person name="Cao J."/>
        </authorList>
    </citation>
    <scope>NUCLEOTIDE SEQUENCE</scope>
    <source>
        <strain evidence="1">MT110</strain>
    </source>
</reference>
<evidence type="ECO:0000313" key="1">
    <source>
        <dbReference type="EMBL" id="QOX64234.1"/>
    </source>
</evidence>
<dbReference type="Proteomes" id="UP000594014">
    <property type="component" value="Chromosome"/>
</dbReference>
<gene>
    <name evidence="1" type="ORF">FRZ06_13235</name>
</gene>
<proteinExistence type="predicted"/>
<accession>A0ACD1ACW6</accession>
<evidence type="ECO:0000313" key="2">
    <source>
        <dbReference type="Proteomes" id="UP000594014"/>
    </source>
</evidence>
<organism evidence="1 2">
    <name type="scientific">Anoxybacterium hadale</name>
    <dbReference type="NCBI Taxonomy" id="3408580"/>
    <lineage>
        <taxon>Bacteria</taxon>
        <taxon>Bacillati</taxon>
        <taxon>Bacillota</taxon>
        <taxon>Clostridia</taxon>
        <taxon>Peptostreptococcales</taxon>
        <taxon>Anaerovoracaceae</taxon>
        <taxon>Anoxybacterium</taxon>
    </lineage>
</organism>
<dbReference type="EMBL" id="CP042469">
    <property type="protein sequence ID" value="QOX64234.1"/>
    <property type="molecule type" value="Genomic_DNA"/>
</dbReference>
<protein>
    <submittedName>
        <fullName evidence="1">Uncharacterized protein</fullName>
    </submittedName>
</protein>
<name>A0ACD1ACW6_9FIRM</name>
<keyword evidence="2" id="KW-1185">Reference proteome</keyword>